<proteinExistence type="predicted"/>
<comment type="caution">
    <text evidence="2">The sequence shown here is derived from an EMBL/GenBank/DDBJ whole genome shotgun (WGS) entry which is preliminary data.</text>
</comment>
<gene>
    <name evidence="2" type="ORF">CLV40_103351</name>
</gene>
<protein>
    <submittedName>
        <fullName evidence="2">Uncharacterized protein DUF4281</fullName>
    </submittedName>
</protein>
<evidence type="ECO:0000256" key="1">
    <source>
        <dbReference type="SAM" id="Phobius"/>
    </source>
</evidence>
<name>A0A2S6GX60_9PSEU</name>
<feature type="transmembrane region" description="Helical" evidence="1">
    <location>
        <begin position="77"/>
        <end position="97"/>
    </location>
</feature>
<feature type="transmembrane region" description="Helical" evidence="1">
    <location>
        <begin position="6"/>
        <end position="25"/>
    </location>
</feature>
<accession>A0A2S6GX60</accession>
<dbReference type="EMBL" id="PTIX01000003">
    <property type="protein sequence ID" value="PPK69741.1"/>
    <property type="molecule type" value="Genomic_DNA"/>
</dbReference>
<dbReference type="Proteomes" id="UP000239203">
    <property type="component" value="Unassembled WGS sequence"/>
</dbReference>
<organism evidence="2 3">
    <name type="scientific">Actinokineospora auranticolor</name>
    <dbReference type="NCBI Taxonomy" id="155976"/>
    <lineage>
        <taxon>Bacteria</taxon>
        <taxon>Bacillati</taxon>
        <taxon>Actinomycetota</taxon>
        <taxon>Actinomycetes</taxon>
        <taxon>Pseudonocardiales</taxon>
        <taxon>Pseudonocardiaceae</taxon>
        <taxon>Actinokineospora</taxon>
    </lineage>
</organism>
<dbReference type="OrthoDB" id="345237at2"/>
<dbReference type="AlphaFoldDB" id="A0A2S6GX60"/>
<feature type="transmembrane region" description="Helical" evidence="1">
    <location>
        <begin position="37"/>
        <end position="57"/>
    </location>
</feature>
<feature type="transmembrane region" description="Helical" evidence="1">
    <location>
        <begin position="109"/>
        <end position="131"/>
    </location>
</feature>
<reference evidence="2 3" key="1">
    <citation type="submission" date="2018-02" db="EMBL/GenBank/DDBJ databases">
        <title>Genomic Encyclopedia of Archaeal and Bacterial Type Strains, Phase II (KMG-II): from individual species to whole genera.</title>
        <authorList>
            <person name="Goeker M."/>
        </authorList>
    </citation>
    <scope>NUCLEOTIDE SEQUENCE [LARGE SCALE GENOMIC DNA]</scope>
    <source>
        <strain evidence="2 3">YU 961-1</strain>
    </source>
</reference>
<sequence length="148" mass="16453">MSTLFNLAFYAVVPFWALMIVAPTWSWSRRIAESPLILLPALVVWAVAAVPVFGELWAGVTQPTLAGWLAFFTDDNAVVLVWAQVLAWDLFIGRWMYLDSRDRGVHPLLMAPILVFTILLSPLGLPLYLLVRLGFPAREEVSRVGSGA</sequence>
<keyword evidence="1" id="KW-0812">Transmembrane</keyword>
<keyword evidence="3" id="KW-1185">Reference proteome</keyword>
<keyword evidence="1" id="KW-0472">Membrane</keyword>
<dbReference type="InterPro" id="IPR025461">
    <property type="entry name" value="ABA4-like"/>
</dbReference>
<dbReference type="RefSeq" id="WP_104478327.1">
    <property type="nucleotide sequence ID" value="NZ_CP154825.1"/>
</dbReference>
<evidence type="ECO:0000313" key="2">
    <source>
        <dbReference type="EMBL" id="PPK69741.1"/>
    </source>
</evidence>
<keyword evidence="1" id="KW-1133">Transmembrane helix</keyword>
<dbReference type="Pfam" id="PF14108">
    <property type="entry name" value="ABA4-like"/>
    <property type="match status" value="1"/>
</dbReference>
<evidence type="ECO:0000313" key="3">
    <source>
        <dbReference type="Proteomes" id="UP000239203"/>
    </source>
</evidence>